<organism evidence="2 3">
    <name type="scientific">Fraxinus pennsylvanica</name>
    <dbReference type="NCBI Taxonomy" id="56036"/>
    <lineage>
        <taxon>Eukaryota</taxon>
        <taxon>Viridiplantae</taxon>
        <taxon>Streptophyta</taxon>
        <taxon>Embryophyta</taxon>
        <taxon>Tracheophyta</taxon>
        <taxon>Spermatophyta</taxon>
        <taxon>Magnoliopsida</taxon>
        <taxon>eudicotyledons</taxon>
        <taxon>Gunneridae</taxon>
        <taxon>Pentapetalae</taxon>
        <taxon>asterids</taxon>
        <taxon>lamiids</taxon>
        <taxon>Lamiales</taxon>
        <taxon>Oleaceae</taxon>
        <taxon>Oleeae</taxon>
        <taxon>Fraxinus</taxon>
    </lineage>
</organism>
<feature type="region of interest" description="Disordered" evidence="1">
    <location>
        <begin position="180"/>
        <end position="217"/>
    </location>
</feature>
<reference evidence="2" key="1">
    <citation type="submission" date="2023-05" db="EMBL/GenBank/DDBJ databases">
        <authorList>
            <person name="Huff M."/>
        </authorList>
    </citation>
    <scope>NUCLEOTIDE SEQUENCE</scope>
</reference>
<sequence length="245" mass="26662">MRMVSNQPRQSEDEVQATGNCCAPKQYLSSDSVTIDPSAGKNLPMVYPSAEENCPVVYTSAEENNPMISCPVAKVGAFNVYNPSHNSAFSRTIPMQGPLIRASKPDFGICKFLDGASGESIIPQHCGHGCCASSMSSLLGPEFVEYEEISPFPSQELSAVVMDLNNFAWIRSGIENAGRLSESASRQRVPEGPPTSMNSFEQNNENDQFRFGTPNPFTRGTKDVVSQQMTMPTFTLRAEVEGLSD</sequence>
<accession>A0AAD2DYY8</accession>
<dbReference type="Proteomes" id="UP000834106">
    <property type="component" value="Chromosome 12"/>
</dbReference>
<protein>
    <submittedName>
        <fullName evidence="2">Uncharacterized protein</fullName>
    </submittedName>
</protein>
<keyword evidence="3" id="KW-1185">Reference proteome</keyword>
<feature type="compositionally biased region" description="Polar residues" evidence="1">
    <location>
        <begin position="195"/>
        <end position="206"/>
    </location>
</feature>
<evidence type="ECO:0000256" key="1">
    <source>
        <dbReference type="SAM" id="MobiDB-lite"/>
    </source>
</evidence>
<dbReference type="AlphaFoldDB" id="A0AAD2DYY8"/>
<evidence type="ECO:0000313" key="2">
    <source>
        <dbReference type="EMBL" id="CAI9772947.1"/>
    </source>
</evidence>
<proteinExistence type="predicted"/>
<name>A0AAD2DYY8_9LAMI</name>
<dbReference type="EMBL" id="OU503047">
    <property type="protein sequence ID" value="CAI9772947.1"/>
    <property type="molecule type" value="Genomic_DNA"/>
</dbReference>
<evidence type="ECO:0000313" key="3">
    <source>
        <dbReference type="Proteomes" id="UP000834106"/>
    </source>
</evidence>
<gene>
    <name evidence="2" type="ORF">FPE_LOCUS20377</name>
</gene>